<reference evidence="2" key="1">
    <citation type="submission" date="2020-06" db="EMBL/GenBank/DDBJ databases">
        <authorList>
            <person name="Li T."/>
            <person name="Hu X."/>
            <person name="Zhang T."/>
            <person name="Song X."/>
            <person name="Zhang H."/>
            <person name="Dai N."/>
            <person name="Sheng W."/>
            <person name="Hou X."/>
            <person name="Wei L."/>
        </authorList>
    </citation>
    <scope>NUCLEOTIDE SEQUENCE</scope>
    <source>
        <strain evidence="2">3651</strain>
        <tissue evidence="2">Leaf</tissue>
    </source>
</reference>
<keyword evidence="3" id="KW-1185">Reference proteome</keyword>
<dbReference type="EMBL" id="JACGWO010000004">
    <property type="protein sequence ID" value="KAK4429131.1"/>
    <property type="molecule type" value="Genomic_DNA"/>
</dbReference>
<reference evidence="2" key="2">
    <citation type="journal article" date="2024" name="Plant">
        <title>Genomic evolution and insights into agronomic trait innovations of Sesamum species.</title>
        <authorList>
            <person name="Miao H."/>
            <person name="Wang L."/>
            <person name="Qu L."/>
            <person name="Liu H."/>
            <person name="Sun Y."/>
            <person name="Le M."/>
            <person name="Wang Q."/>
            <person name="Wei S."/>
            <person name="Zheng Y."/>
            <person name="Lin W."/>
            <person name="Duan Y."/>
            <person name="Cao H."/>
            <person name="Xiong S."/>
            <person name="Wang X."/>
            <person name="Wei L."/>
            <person name="Li C."/>
            <person name="Ma Q."/>
            <person name="Ju M."/>
            <person name="Zhao R."/>
            <person name="Li G."/>
            <person name="Mu C."/>
            <person name="Tian Q."/>
            <person name="Mei H."/>
            <person name="Zhang T."/>
            <person name="Gao T."/>
            <person name="Zhang H."/>
        </authorList>
    </citation>
    <scope>NUCLEOTIDE SEQUENCE</scope>
    <source>
        <strain evidence="2">3651</strain>
    </source>
</reference>
<evidence type="ECO:0000313" key="2">
    <source>
        <dbReference type="EMBL" id="KAK4429131.1"/>
    </source>
</evidence>
<gene>
    <name evidence="2" type="ORF">Salat_1213300</name>
</gene>
<sequence>MQLHTKRRNKVEQQCLNDLVYIKYNRALRRQYDARDTIDPIALDEIDYCNEWMQGRLNTNSDDDEKNARVFEDDDLTWGDVARAAGVDEDTYAFRPRSSKNITSKASSSKGCSSKATKKASTCSSKSTKIRLHLVNEVEKEVNFDDTDEEDFNCYISNSEREDKNDDNDEDVSLEMN</sequence>
<feature type="compositionally biased region" description="Acidic residues" evidence="1">
    <location>
        <begin position="165"/>
        <end position="177"/>
    </location>
</feature>
<comment type="caution">
    <text evidence="2">The sequence shown here is derived from an EMBL/GenBank/DDBJ whole genome shotgun (WGS) entry which is preliminary data.</text>
</comment>
<feature type="region of interest" description="Disordered" evidence="1">
    <location>
        <begin position="98"/>
        <end position="117"/>
    </location>
</feature>
<feature type="compositionally biased region" description="Low complexity" evidence="1">
    <location>
        <begin position="99"/>
        <end position="117"/>
    </location>
</feature>
<name>A0AAE1YF31_9LAMI</name>
<dbReference type="Proteomes" id="UP001293254">
    <property type="component" value="Unassembled WGS sequence"/>
</dbReference>
<accession>A0AAE1YF31</accession>
<organism evidence="2 3">
    <name type="scientific">Sesamum alatum</name>
    <dbReference type="NCBI Taxonomy" id="300844"/>
    <lineage>
        <taxon>Eukaryota</taxon>
        <taxon>Viridiplantae</taxon>
        <taxon>Streptophyta</taxon>
        <taxon>Embryophyta</taxon>
        <taxon>Tracheophyta</taxon>
        <taxon>Spermatophyta</taxon>
        <taxon>Magnoliopsida</taxon>
        <taxon>eudicotyledons</taxon>
        <taxon>Gunneridae</taxon>
        <taxon>Pentapetalae</taxon>
        <taxon>asterids</taxon>
        <taxon>lamiids</taxon>
        <taxon>Lamiales</taxon>
        <taxon>Pedaliaceae</taxon>
        <taxon>Sesamum</taxon>
    </lineage>
</organism>
<protein>
    <submittedName>
        <fullName evidence="2">Uncharacterized protein</fullName>
    </submittedName>
</protein>
<feature type="region of interest" description="Disordered" evidence="1">
    <location>
        <begin position="155"/>
        <end position="177"/>
    </location>
</feature>
<proteinExistence type="predicted"/>
<evidence type="ECO:0000256" key="1">
    <source>
        <dbReference type="SAM" id="MobiDB-lite"/>
    </source>
</evidence>
<evidence type="ECO:0000313" key="3">
    <source>
        <dbReference type="Proteomes" id="UP001293254"/>
    </source>
</evidence>
<dbReference type="AlphaFoldDB" id="A0AAE1YF31"/>